<dbReference type="GO" id="GO:1904680">
    <property type="term" value="F:peptide transmembrane transporter activity"/>
    <property type="evidence" value="ECO:0007669"/>
    <property type="project" value="TreeGrafter"/>
</dbReference>
<proteinExistence type="inferred from homology"/>
<reference evidence="7 8" key="1">
    <citation type="submission" date="2014-06" db="EMBL/GenBank/DDBJ databases">
        <title>Rhizobium pelagicum/R2-400B4.</title>
        <authorList>
            <person name="Kimes N.E."/>
            <person name="Lopez-Perez M."/>
        </authorList>
    </citation>
    <scope>NUCLEOTIDE SEQUENCE [LARGE SCALE GENOMIC DNA]</scope>
    <source>
        <strain evidence="7 8">R2-400B4</strain>
    </source>
</reference>
<dbReference type="Gene3D" id="3.10.105.10">
    <property type="entry name" value="Dipeptide-binding Protein, Domain 3"/>
    <property type="match status" value="1"/>
</dbReference>
<evidence type="ECO:0000259" key="6">
    <source>
        <dbReference type="Pfam" id="PF00496"/>
    </source>
</evidence>
<comment type="caution">
    <text evidence="7">The sequence shown here is derived from an EMBL/GenBank/DDBJ whole genome shotgun (WGS) entry which is preliminary data.</text>
</comment>
<keyword evidence="4 5" id="KW-0732">Signal</keyword>
<dbReference type="Gene3D" id="3.90.76.10">
    <property type="entry name" value="Dipeptide-binding Protein, Domain 1"/>
    <property type="match status" value="1"/>
</dbReference>
<accession>A0A922P1I5</accession>
<dbReference type="InterPro" id="IPR030678">
    <property type="entry name" value="Peptide/Ni-bd"/>
</dbReference>
<dbReference type="OrthoDB" id="9803988at2"/>
<dbReference type="Pfam" id="PF00496">
    <property type="entry name" value="SBP_bac_5"/>
    <property type="match status" value="1"/>
</dbReference>
<evidence type="ECO:0000256" key="5">
    <source>
        <dbReference type="SAM" id="SignalP"/>
    </source>
</evidence>
<evidence type="ECO:0000256" key="1">
    <source>
        <dbReference type="ARBA" id="ARBA00004418"/>
    </source>
</evidence>
<evidence type="ECO:0000313" key="7">
    <source>
        <dbReference type="EMBL" id="KEQ08305.1"/>
    </source>
</evidence>
<dbReference type="SUPFAM" id="SSF53850">
    <property type="entry name" value="Periplasmic binding protein-like II"/>
    <property type="match status" value="1"/>
</dbReference>
<dbReference type="GO" id="GO:0015833">
    <property type="term" value="P:peptide transport"/>
    <property type="evidence" value="ECO:0007669"/>
    <property type="project" value="TreeGrafter"/>
</dbReference>
<feature type="chain" id="PRO_5037288594" evidence="5">
    <location>
        <begin position="27"/>
        <end position="558"/>
    </location>
</feature>
<dbReference type="PIRSF" id="PIRSF002741">
    <property type="entry name" value="MppA"/>
    <property type="match status" value="1"/>
</dbReference>
<keyword evidence="3" id="KW-0813">Transport</keyword>
<dbReference type="AlphaFoldDB" id="A0A922P1I5"/>
<comment type="similarity">
    <text evidence="2">Belongs to the bacterial solute-binding protein 5 family.</text>
</comment>
<feature type="domain" description="Solute-binding protein family 5" evidence="6">
    <location>
        <begin position="100"/>
        <end position="447"/>
    </location>
</feature>
<name>A0A922P1I5_9HYPH</name>
<evidence type="ECO:0000256" key="4">
    <source>
        <dbReference type="ARBA" id="ARBA00022729"/>
    </source>
</evidence>
<dbReference type="InterPro" id="IPR000914">
    <property type="entry name" value="SBP_5_dom"/>
</dbReference>
<dbReference type="RefSeq" id="WP_037160951.1">
    <property type="nucleotide sequence ID" value="NZ_CAJXID010000001.1"/>
</dbReference>
<dbReference type="PANTHER" id="PTHR30290:SF9">
    <property type="entry name" value="OLIGOPEPTIDE-BINDING PROTEIN APPA"/>
    <property type="match status" value="1"/>
</dbReference>
<dbReference type="InterPro" id="IPR039424">
    <property type="entry name" value="SBP_5"/>
</dbReference>
<evidence type="ECO:0000313" key="8">
    <source>
        <dbReference type="Proteomes" id="UP000052167"/>
    </source>
</evidence>
<dbReference type="Proteomes" id="UP000052167">
    <property type="component" value="Unassembled WGS sequence"/>
</dbReference>
<dbReference type="PANTHER" id="PTHR30290">
    <property type="entry name" value="PERIPLASMIC BINDING COMPONENT OF ABC TRANSPORTER"/>
    <property type="match status" value="1"/>
</dbReference>
<organism evidence="7 8">
    <name type="scientific">Pseudorhizobium pelagicum</name>
    <dbReference type="NCBI Taxonomy" id="1509405"/>
    <lineage>
        <taxon>Bacteria</taxon>
        <taxon>Pseudomonadati</taxon>
        <taxon>Pseudomonadota</taxon>
        <taxon>Alphaproteobacteria</taxon>
        <taxon>Hyphomicrobiales</taxon>
        <taxon>Rhizobiaceae</taxon>
        <taxon>Rhizobium/Agrobacterium group</taxon>
        <taxon>Pseudorhizobium</taxon>
    </lineage>
</organism>
<dbReference type="CDD" id="cd08513">
    <property type="entry name" value="PBP2_thermophilic_Hb8_like"/>
    <property type="match status" value="1"/>
</dbReference>
<dbReference type="EMBL" id="JOKJ01000010">
    <property type="protein sequence ID" value="KEQ08305.1"/>
    <property type="molecule type" value="Genomic_DNA"/>
</dbReference>
<feature type="signal peptide" evidence="5">
    <location>
        <begin position="1"/>
        <end position="26"/>
    </location>
</feature>
<gene>
    <name evidence="7" type="ORF">GV68_03225</name>
</gene>
<evidence type="ECO:0000256" key="3">
    <source>
        <dbReference type="ARBA" id="ARBA00022448"/>
    </source>
</evidence>
<dbReference type="GO" id="GO:0043190">
    <property type="term" value="C:ATP-binding cassette (ABC) transporter complex"/>
    <property type="evidence" value="ECO:0007669"/>
    <property type="project" value="InterPro"/>
</dbReference>
<dbReference type="Gene3D" id="3.40.190.10">
    <property type="entry name" value="Periplasmic binding protein-like II"/>
    <property type="match status" value="1"/>
</dbReference>
<dbReference type="GO" id="GO:0030288">
    <property type="term" value="C:outer membrane-bounded periplasmic space"/>
    <property type="evidence" value="ECO:0007669"/>
    <property type="project" value="UniProtKB-ARBA"/>
</dbReference>
<keyword evidence="8" id="KW-1185">Reference proteome</keyword>
<sequence length="558" mass="61749">MKMRNLLTATVAAIALLGPATLPAAAQPDKSQLVVGQLQFLKNFHPLIQVNNTKRLQVNYGLLPLTAFDQNAENQCILCKELPSLENGLAEMVDNPDGTKGMRVKFTLLDGLSWGDGEPVTSQDVAFTLKMANDPDIGFSEFNPWTRASDIEIVDDRTFVLILSEVTPSFASWDQVLPSHLEAPIYEANGTADSYVKQTHYNTDPTNPGLWNAAYMLSEYQIGTRLTWVPNPHWPGKKPEFERIILSYRDNSSALVQNLLAGEIDAVPVSPGGISFSQMLDVQRQKGDGLKYHIVDGTNLERIAMNLDNPILADVKVRRALMMGIDRKAITEALFEGQQPVANGLLPDSNPFFNPDITRYSYDPDAAKALLQEAGWTQGGDGICVNDKGERLSFDLATTAGNQTREQIALVIQSQLGEICVDIKPTFVPLQEYNGELSRRRNFSGLIMSSIRFSPSTTPGIAVASDAIPTAENNWVGNNFSGYSSPEMDAALNEFQQALSAKAQRAAWQTIQQQFAEDLPMLPLYFYAEAYVTVPDLSNFNVVTYDPLMIWAQDWKRE</sequence>
<protein>
    <submittedName>
        <fullName evidence="7">Peptide ABC transporter substrate-binding protein</fullName>
    </submittedName>
</protein>
<comment type="subcellular location">
    <subcellularLocation>
        <location evidence="1">Periplasm</location>
    </subcellularLocation>
</comment>
<evidence type="ECO:0000256" key="2">
    <source>
        <dbReference type="ARBA" id="ARBA00005695"/>
    </source>
</evidence>